<dbReference type="EMBL" id="KV878340">
    <property type="protein sequence ID" value="OJJ47702.1"/>
    <property type="molecule type" value="Genomic_DNA"/>
</dbReference>
<dbReference type="PROSITE" id="PS00463">
    <property type="entry name" value="ZN2_CY6_FUNGAL_1"/>
    <property type="match status" value="1"/>
</dbReference>
<evidence type="ECO:0000256" key="6">
    <source>
        <dbReference type="ARBA" id="ARBA00023242"/>
    </source>
</evidence>
<feature type="region of interest" description="Disordered" evidence="7">
    <location>
        <begin position="1"/>
        <end position="21"/>
    </location>
</feature>
<organism evidence="9 10">
    <name type="scientific">Penicilliopsis zonata CBS 506.65</name>
    <dbReference type="NCBI Taxonomy" id="1073090"/>
    <lineage>
        <taxon>Eukaryota</taxon>
        <taxon>Fungi</taxon>
        <taxon>Dikarya</taxon>
        <taxon>Ascomycota</taxon>
        <taxon>Pezizomycotina</taxon>
        <taxon>Eurotiomycetes</taxon>
        <taxon>Eurotiomycetidae</taxon>
        <taxon>Eurotiales</taxon>
        <taxon>Aspergillaceae</taxon>
        <taxon>Penicilliopsis</taxon>
    </lineage>
</organism>
<keyword evidence="2" id="KW-0479">Metal-binding</keyword>
<feature type="region of interest" description="Disordered" evidence="7">
    <location>
        <begin position="621"/>
        <end position="684"/>
    </location>
</feature>
<keyword evidence="5" id="KW-0804">Transcription</keyword>
<protein>
    <recommendedName>
        <fullName evidence="8">Zn(2)-C6 fungal-type domain-containing protein</fullName>
    </recommendedName>
</protein>
<feature type="compositionally biased region" description="Polar residues" evidence="7">
    <location>
        <begin position="621"/>
        <end position="630"/>
    </location>
</feature>
<evidence type="ECO:0000313" key="10">
    <source>
        <dbReference type="Proteomes" id="UP000184188"/>
    </source>
</evidence>
<dbReference type="STRING" id="1073090.A0A1L9SKD8"/>
<proteinExistence type="predicted"/>
<name>A0A1L9SKD8_9EURO</name>
<evidence type="ECO:0000259" key="8">
    <source>
        <dbReference type="PROSITE" id="PS00463"/>
    </source>
</evidence>
<keyword evidence="3" id="KW-0805">Transcription regulation</keyword>
<dbReference type="SMART" id="SM00066">
    <property type="entry name" value="GAL4"/>
    <property type="match status" value="1"/>
</dbReference>
<feature type="region of interest" description="Disordered" evidence="7">
    <location>
        <begin position="88"/>
        <end position="151"/>
    </location>
</feature>
<dbReference type="Gene3D" id="4.10.240.10">
    <property type="entry name" value="Zn(2)-C6 fungal-type DNA-binding domain"/>
    <property type="match status" value="1"/>
</dbReference>
<evidence type="ECO:0000256" key="7">
    <source>
        <dbReference type="SAM" id="MobiDB-lite"/>
    </source>
</evidence>
<dbReference type="VEuPathDB" id="FungiDB:ASPZODRAFT_63290"/>
<evidence type="ECO:0000256" key="3">
    <source>
        <dbReference type="ARBA" id="ARBA00023015"/>
    </source>
</evidence>
<dbReference type="Pfam" id="PF04082">
    <property type="entry name" value="Fungal_trans"/>
    <property type="match status" value="1"/>
</dbReference>
<keyword evidence="10" id="KW-1185">Reference proteome</keyword>
<comment type="subcellular location">
    <subcellularLocation>
        <location evidence="1">Nucleus</location>
    </subcellularLocation>
</comment>
<gene>
    <name evidence="9" type="ORF">ASPZODRAFT_63290</name>
</gene>
<evidence type="ECO:0000256" key="5">
    <source>
        <dbReference type="ARBA" id="ARBA00023163"/>
    </source>
</evidence>
<reference evidence="10" key="1">
    <citation type="journal article" date="2017" name="Genome Biol.">
        <title>Comparative genomics reveals high biological diversity and specific adaptations in the industrially and medically important fungal genus Aspergillus.</title>
        <authorList>
            <person name="de Vries R.P."/>
            <person name="Riley R."/>
            <person name="Wiebenga A."/>
            <person name="Aguilar-Osorio G."/>
            <person name="Amillis S."/>
            <person name="Uchima C.A."/>
            <person name="Anderluh G."/>
            <person name="Asadollahi M."/>
            <person name="Askin M."/>
            <person name="Barry K."/>
            <person name="Battaglia E."/>
            <person name="Bayram O."/>
            <person name="Benocci T."/>
            <person name="Braus-Stromeyer S.A."/>
            <person name="Caldana C."/>
            <person name="Canovas D."/>
            <person name="Cerqueira G.C."/>
            <person name="Chen F."/>
            <person name="Chen W."/>
            <person name="Choi C."/>
            <person name="Clum A."/>
            <person name="Dos Santos R.A."/>
            <person name="Damasio A.R."/>
            <person name="Diallinas G."/>
            <person name="Emri T."/>
            <person name="Fekete E."/>
            <person name="Flipphi M."/>
            <person name="Freyberg S."/>
            <person name="Gallo A."/>
            <person name="Gournas C."/>
            <person name="Habgood R."/>
            <person name="Hainaut M."/>
            <person name="Harispe M.L."/>
            <person name="Henrissat B."/>
            <person name="Hilden K.S."/>
            <person name="Hope R."/>
            <person name="Hossain A."/>
            <person name="Karabika E."/>
            <person name="Karaffa L."/>
            <person name="Karanyi Z."/>
            <person name="Krasevec N."/>
            <person name="Kuo A."/>
            <person name="Kusch H."/>
            <person name="LaButti K."/>
            <person name="Lagendijk E.L."/>
            <person name="Lapidus A."/>
            <person name="Levasseur A."/>
            <person name="Lindquist E."/>
            <person name="Lipzen A."/>
            <person name="Logrieco A.F."/>
            <person name="MacCabe A."/>
            <person name="Maekelae M.R."/>
            <person name="Malavazi I."/>
            <person name="Melin P."/>
            <person name="Meyer V."/>
            <person name="Mielnichuk N."/>
            <person name="Miskei M."/>
            <person name="Molnar A.P."/>
            <person name="Mule G."/>
            <person name="Ngan C.Y."/>
            <person name="Orejas M."/>
            <person name="Orosz E."/>
            <person name="Ouedraogo J.P."/>
            <person name="Overkamp K.M."/>
            <person name="Park H.-S."/>
            <person name="Perrone G."/>
            <person name="Piumi F."/>
            <person name="Punt P.J."/>
            <person name="Ram A.F."/>
            <person name="Ramon A."/>
            <person name="Rauscher S."/>
            <person name="Record E."/>
            <person name="Riano-Pachon D.M."/>
            <person name="Robert V."/>
            <person name="Roehrig J."/>
            <person name="Ruller R."/>
            <person name="Salamov A."/>
            <person name="Salih N.S."/>
            <person name="Samson R.A."/>
            <person name="Sandor E."/>
            <person name="Sanguinetti M."/>
            <person name="Schuetze T."/>
            <person name="Sepcic K."/>
            <person name="Shelest E."/>
            <person name="Sherlock G."/>
            <person name="Sophianopoulou V."/>
            <person name="Squina F.M."/>
            <person name="Sun H."/>
            <person name="Susca A."/>
            <person name="Todd R.B."/>
            <person name="Tsang A."/>
            <person name="Unkles S.E."/>
            <person name="van de Wiele N."/>
            <person name="van Rossen-Uffink D."/>
            <person name="Oliveira J.V."/>
            <person name="Vesth T.C."/>
            <person name="Visser J."/>
            <person name="Yu J.-H."/>
            <person name="Zhou M."/>
            <person name="Andersen M.R."/>
            <person name="Archer D.B."/>
            <person name="Baker S.E."/>
            <person name="Benoit I."/>
            <person name="Brakhage A.A."/>
            <person name="Braus G.H."/>
            <person name="Fischer R."/>
            <person name="Frisvad J.C."/>
            <person name="Goldman G.H."/>
            <person name="Houbraken J."/>
            <person name="Oakley B."/>
            <person name="Pocsi I."/>
            <person name="Scazzocchio C."/>
            <person name="Seiboth B."/>
            <person name="vanKuyk P.A."/>
            <person name="Wortman J."/>
            <person name="Dyer P.S."/>
            <person name="Grigoriev I.V."/>
        </authorList>
    </citation>
    <scope>NUCLEOTIDE SEQUENCE [LARGE SCALE GENOMIC DNA]</scope>
    <source>
        <strain evidence="10">CBS 506.65</strain>
    </source>
</reference>
<dbReference type="PANTHER" id="PTHR31845">
    <property type="entry name" value="FINGER DOMAIN PROTEIN, PUTATIVE-RELATED"/>
    <property type="match status" value="1"/>
</dbReference>
<dbReference type="GO" id="GO:0000981">
    <property type="term" value="F:DNA-binding transcription factor activity, RNA polymerase II-specific"/>
    <property type="evidence" value="ECO:0007669"/>
    <property type="project" value="InterPro"/>
</dbReference>
<evidence type="ECO:0000313" key="9">
    <source>
        <dbReference type="EMBL" id="OJJ47702.1"/>
    </source>
</evidence>
<dbReference type="GO" id="GO:0000976">
    <property type="term" value="F:transcription cis-regulatory region binding"/>
    <property type="evidence" value="ECO:0007669"/>
    <property type="project" value="TreeGrafter"/>
</dbReference>
<dbReference type="CDD" id="cd00067">
    <property type="entry name" value="GAL4"/>
    <property type="match status" value="1"/>
</dbReference>
<feature type="compositionally biased region" description="Low complexity" evidence="7">
    <location>
        <begin position="668"/>
        <end position="684"/>
    </location>
</feature>
<feature type="region of interest" description="Disordered" evidence="7">
    <location>
        <begin position="160"/>
        <end position="179"/>
    </location>
</feature>
<dbReference type="Proteomes" id="UP000184188">
    <property type="component" value="Unassembled WGS sequence"/>
</dbReference>
<dbReference type="OrthoDB" id="3365636at2759"/>
<keyword evidence="6" id="KW-0539">Nucleus</keyword>
<evidence type="ECO:0000256" key="4">
    <source>
        <dbReference type="ARBA" id="ARBA00023125"/>
    </source>
</evidence>
<dbReference type="GO" id="GO:0008270">
    <property type="term" value="F:zinc ion binding"/>
    <property type="evidence" value="ECO:0007669"/>
    <property type="project" value="InterPro"/>
</dbReference>
<evidence type="ECO:0000256" key="2">
    <source>
        <dbReference type="ARBA" id="ARBA00022723"/>
    </source>
</evidence>
<keyword evidence="4" id="KW-0238">DNA-binding</keyword>
<dbReference type="InterPro" id="IPR007219">
    <property type="entry name" value="XnlR_reg_dom"/>
</dbReference>
<dbReference type="PANTHER" id="PTHR31845:SF39">
    <property type="entry name" value="TRANSCRIPTION FACTOR PBCR-RELATED"/>
    <property type="match status" value="1"/>
</dbReference>
<dbReference type="InterPro" id="IPR051089">
    <property type="entry name" value="prtT"/>
</dbReference>
<dbReference type="RefSeq" id="XP_022582212.1">
    <property type="nucleotide sequence ID" value="XM_022729135.1"/>
</dbReference>
<dbReference type="CDD" id="cd12148">
    <property type="entry name" value="fungal_TF_MHR"/>
    <property type="match status" value="1"/>
</dbReference>
<dbReference type="GO" id="GO:0005634">
    <property type="term" value="C:nucleus"/>
    <property type="evidence" value="ECO:0007669"/>
    <property type="project" value="UniProtKB-SubCell"/>
</dbReference>
<accession>A0A1L9SKD8</accession>
<evidence type="ECO:0000256" key="1">
    <source>
        <dbReference type="ARBA" id="ARBA00004123"/>
    </source>
</evidence>
<sequence length="767" mass="85164">MSAAPHALHGPDSGPPPPPAQLNRSCESCRGLKVRCLPDPTSATQCQRCVKARRACIFLAPQKRRPRRRTDSRVAQLEKEMRVMRSLLKGRLPIQDATSPESSSSVRDDSLDNDPTTTDSPERLSNVPESEAEGNADAPNSSTGSIRHIDCLPGFAPSAPSTLEGIPLPPVPPANAGMPENAQETLQEDDVIDKGILSITSADELIEFFRNELAHFFPLVVLPPGTTAYQLRRSKPLLFLSVIAAAAIAVDGELARTLNREMIRLYAEKFFIEGEKSLELVQALLVMTVFYFPADSGMRLQFYQYTHIASTMALEIGLASKRKVVKKAYSDTEFDEHMAEQARAILGCYHLASTVAMRTRRPNFLLFNDWMGECVKHLERSPTTIDRHMARWFELQRITDETLMSFGLDDTSSTVMAFESRIQAVLRWFDNRMQSWKRDLPPDMLTVPMLLGYHYALLAVYELAAGEGYRDPDAVKRKFYTLPPPDEAETDRQPAAPLSAMHVDITTKFMNASQQMMDTFLGCDTDTMRKLPNLMYTRVVQAITSLLKIYYSVRTGALGEVISPQTVNVEMYLDAMSKRLTEASDGHKYKIPSRWWYIVAVKSRDWYERFQRQHQRDPVTAFNSFANGNGSVAPPSSSTSPPTPQNPLPARIRSPLSFEPMGPSSSASSRINLPSPIPSSSSYGGSNIALSTPTTWPMDSANNIDPTTGYPALPPMPQHYAYDTPKLSHENACFVPPGSAGTDMELDGWVSDGNIFGMPSLPGFSFT</sequence>
<dbReference type="InterPro" id="IPR001138">
    <property type="entry name" value="Zn2Cys6_DnaBD"/>
</dbReference>
<dbReference type="GO" id="GO:0006351">
    <property type="term" value="P:DNA-templated transcription"/>
    <property type="evidence" value="ECO:0007669"/>
    <property type="project" value="InterPro"/>
</dbReference>
<dbReference type="SUPFAM" id="SSF57701">
    <property type="entry name" value="Zn2/Cys6 DNA-binding domain"/>
    <property type="match status" value="1"/>
</dbReference>
<feature type="domain" description="Zn(2)-C6 fungal-type" evidence="8">
    <location>
        <begin position="25"/>
        <end position="56"/>
    </location>
</feature>
<dbReference type="GeneID" id="34615599"/>
<dbReference type="InterPro" id="IPR036864">
    <property type="entry name" value="Zn2-C6_fun-type_DNA-bd_sf"/>
</dbReference>
<dbReference type="AlphaFoldDB" id="A0A1L9SKD8"/>